<feature type="non-terminal residue" evidence="2">
    <location>
        <position position="1"/>
    </location>
</feature>
<evidence type="ECO:0000256" key="1">
    <source>
        <dbReference type="SAM" id="Coils"/>
    </source>
</evidence>
<organism evidence="2 3">
    <name type="scientific">Pelagomonas calceolata</name>
    <dbReference type="NCBI Taxonomy" id="35677"/>
    <lineage>
        <taxon>Eukaryota</taxon>
        <taxon>Sar</taxon>
        <taxon>Stramenopiles</taxon>
        <taxon>Ochrophyta</taxon>
        <taxon>Pelagophyceae</taxon>
        <taxon>Pelagomonadales</taxon>
        <taxon>Pelagomonadaceae</taxon>
        <taxon>Pelagomonas</taxon>
    </lineage>
</organism>
<dbReference type="AlphaFoldDB" id="A0A8J2SWR8"/>
<dbReference type="Proteomes" id="UP000789595">
    <property type="component" value="Unassembled WGS sequence"/>
</dbReference>
<evidence type="ECO:0000313" key="2">
    <source>
        <dbReference type="EMBL" id="CAH0378025.1"/>
    </source>
</evidence>
<gene>
    <name evidence="2" type="ORF">PECAL_5P25420</name>
</gene>
<comment type="caution">
    <text evidence="2">The sequence shown here is derived from an EMBL/GenBank/DDBJ whole genome shotgun (WGS) entry which is preliminary data.</text>
</comment>
<accession>A0A8J2SWR8</accession>
<name>A0A8J2SWR8_9STRA</name>
<dbReference type="EMBL" id="CAKKNE010000005">
    <property type="protein sequence ID" value="CAH0378025.1"/>
    <property type="molecule type" value="Genomic_DNA"/>
</dbReference>
<keyword evidence="3" id="KW-1185">Reference proteome</keyword>
<feature type="coiled-coil region" evidence="1">
    <location>
        <begin position="140"/>
        <end position="289"/>
    </location>
</feature>
<proteinExistence type="predicted"/>
<evidence type="ECO:0000313" key="3">
    <source>
        <dbReference type="Proteomes" id="UP000789595"/>
    </source>
</evidence>
<keyword evidence="1" id="KW-0175">Coiled coil</keyword>
<protein>
    <submittedName>
        <fullName evidence="2">Uncharacterized protein</fullName>
    </submittedName>
</protein>
<reference evidence="2" key="1">
    <citation type="submission" date="2021-11" db="EMBL/GenBank/DDBJ databases">
        <authorList>
            <consortium name="Genoscope - CEA"/>
            <person name="William W."/>
        </authorList>
    </citation>
    <scope>NUCLEOTIDE SEQUENCE</scope>
</reference>
<sequence>RYRAVRHRYARTRYVLVVTASCHRSGRATSPPLPSAASARVQLLPAKTPSTRQPTTMIRRRVLALALVAFTGEALQAPSTGRLIHRHLETSATSKVQTPRVDLSKHVQPTAAEISAAFAETLVKQHETRLKTDKKHARDLQQAQAVTDEVQALLDETRQAFQESLAKTHEAKLEMQKEHAAQLNALQSELRETQKAFGDQLVKAHEQKINLINQHSVELRQADARTDAVREEMQEVQAAFTDYMARKQNELMERTTSLQKDVDSARSEAEAKQGELDQIQEAFNEHTQQTDDLIEAQGDELRKARETLQAVGASAIAALKE</sequence>